<keyword evidence="6" id="KW-0479">Metal-binding</keyword>
<dbReference type="PANTHER" id="PTHR11889:SF56">
    <property type="entry name" value="DESERT HEDGEHOG PROTEIN"/>
    <property type="match status" value="1"/>
</dbReference>
<dbReference type="PRINTS" id="PR00632">
    <property type="entry name" value="SONICHHOG"/>
</dbReference>
<keyword evidence="12" id="KW-0564">Palmitate</keyword>
<dbReference type="Pfam" id="PF01085">
    <property type="entry name" value="HH_signal"/>
    <property type="match status" value="1"/>
</dbReference>
<evidence type="ECO:0000256" key="6">
    <source>
        <dbReference type="ARBA" id="ARBA00022723"/>
    </source>
</evidence>
<gene>
    <name evidence="20" type="primary">LOC116943789</name>
</gene>
<dbReference type="Gene3D" id="3.30.1380.10">
    <property type="match status" value="1"/>
</dbReference>
<dbReference type="GO" id="GO:0008233">
    <property type="term" value="F:peptidase activity"/>
    <property type="evidence" value="ECO:0007669"/>
    <property type="project" value="UniProtKB-UniRule"/>
</dbReference>
<dbReference type="KEGG" id="pmrn:116943789"/>
<dbReference type="InterPro" id="IPR000320">
    <property type="entry name" value="Hedgehog_signalling_dom"/>
</dbReference>
<evidence type="ECO:0000256" key="4">
    <source>
        <dbReference type="ARBA" id="ARBA00022670"/>
    </source>
</evidence>
<keyword evidence="10" id="KW-0106">Calcium</keyword>
<evidence type="ECO:0000256" key="14">
    <source>
        <dbReference type="ARBA" id="ARBA00034131"/>
    </source>
</evidence>
<dbReference type="Pfam" id="PF01079">
    <property type="entry name" value="Hint"/>
    <property type="match status" value="1"/>
</dbReference>
<evidence type="ECO:0000256" key="8">
    <source>
        <dbReference type="ARBA" id="ARBA00022801"/>
    </source>
</evidence>
<keyword evidence="13" id="KW-0449">Lipoprotein</keyword>
<dbReference type="FunFam" id="3.30.1380.10:FF:000005">
    <property type="entry name" value="Sonic hedgehog signaling molecule"/>
    <property type="match status" value="1"/>
</dbReference>
<dbReference type="PANTHER" id="PTHR11889">
    <property type="entry name" value="HEDGEHOG"/>
    <property type="match status" value="1"/>
</dbReference>
<dbReference type="PROSITE" id="PS50817">
    <property type="entry name" value="INTEIN_N_TER"/>
    <property type="match status" value="1"/>
</dbReference>
<dbReference type="GO" id="GO:0005886">
    <property type="term" value="C:plasma membrane"/>
    <property type="evidence" value="ECO:0007669"/>
    <property type="project" value="UniProtKB-SubCell"/>
</dbReference>
<evidence type="ECO:0000256" key="3">
    <source>
        <dbReference type="ARBA" id="ARBA00022475"/>
    </source>
</evidence>
<dbReference type="GO" id="GO:0005615">
    <property type="term" value="C:extracellular space"/>
    <property type="evidence" value="ECO:0007669"/>
    <property type="project" value="TreeGrafter"/>
</dbReference>
<dbReference type="GO" id="GO:0048731">
    <property type="term" value="P:system development"/>
    <property type="evidence" value="ECO:0007669"/>
    <property type="project" value="UniProtKB-ARBA"/>
</dbReference>
<dbReference type="GO" id="GO:0005113">
    <property type="term" value="F:patched binding"/>
    <property type="evidence" value="ECO:0007669"/>
    <property type="project" value="TreeGrafter"/>
</dbReference>
<proteinExistence type="inferred from homology"/>
<keyword evidence="5" id="KW-0808">Transferase</keyword>
<comment type="function">
    <molecule>Protein hedgehog</molecule>
    <text evidence="16">The C-terminal part of the hedgehog protein precursor displays an autoproteolysis activity that results in the cleavage of the full-length protein into two parts (N-product and C-product). In addition, the C-terminal part displays a cholesterol transferase activity that results by the covalent attachment of a cholesterol moiety to the C-terminal of the newly generated N-product.</text>
</comment>
<evidence type="ECO:0000256" key="10">
    <source>
        <dbReference type="ARBA" id="ARBA00022837"/>
    </source>
</evidence>
<evidence type="ECO:0000256" key="7">
    <source>
        <dbReference type="ARBA" id="ARBA00022729"/>
    </source>
</evidence>
<reference evidence="20" key="1">
    <citation type="submission" date="2025-08" db="UniProtKB">
        <authorList>
            <consortium name="RefSeq"/>
        </authorList>
    </citation>
    <scope>IDENTIFICATION</scope>
    <source>
        <tissue evidence="20">Sperm</tissue>
    </source>
</reference>
<dbReference type="GO" id="GO:0001708">
    <property type="term" value="P:cell fate specification"/>
    <property type="evidence" value="ECO:0007669"/>
    <property type="project" value="TreeGrafter"/>
</dbReference>
<name>A0AAJ7WWY9_PETMA</name>
<keyword evidence="9 16" id="KW-0068">Autocatalytic cleavage</keyword>
<dbReference type="GO" id="GO:0005789">
    <property type="term" value="C:endoplasmic reticulum membrane"/>
    <property type="evidence" value="ECO:0007669"/>
    <property type="project" value="UniProtKB-SubCell"/>
</dbReference>
<dbReference type="AlphaFoldDB" id="A0AAJ7WWY9"/>
<organism evidence="19 20">
    <name type="scientific">Petromyzon marinus</name>
    <name type="common">Sea lamprey</name>
    <dbReference type="NCBI Taxonomy" id="7757"/>
    <lineage>
        <taxon>Eukaryota</taxon>
        <taxon>Metazoa</taxon>
        <taxon>Chordata</taxon>
        <taxon>Craniata</taxon>
        <taxon>Vertebrata</taxon>
        <taxon>Cyclostomata</taxon>
        <taxon>Hyperoartia</taxon>
        <taxon>Petromyzontiformes</taxon>
        <taxon>Petromyzontidae</taxon>
        <taxon>Petromyzon</taxon>
    </lineage>
</organism>
<comment type="subcellular location">
    <molecule>Sonic hedgehog protein</molecule>
    <subcellularLocation>
        <location evidence="16">Endoplasmic reticulum membrane</location>
    </subcellularLocation>
    <subcellularLocation>
        <location evidence="16">Golgi apparatus membrane</location>
    </subcellularLocation>
</comment>
<sequence length="399" mass="43109">MNAWPGVKLRVTEGWDEDGHHSDESLHYEGRALDITTSDRDRAKYGMLARLAAEAGFDWVYYESKSHVHCSVKAENSIAAKSGGCFPGDSRLFTEGGGSKRLSDLRPGERVLAASGGAASTPAYSDLLLFLDREPRQRRRFVALETEGGGRLLVTPSHLVFAAPGDSGGGGGGGAPEERAVALFASRVRPGMFVFELAGALADAAAGVLLPLAQLQVWPLALPVLSVRLLIQLRVLPPVPMTAPALAPPSLLRDRPPLMPAPLTERYGCARRVPSSRVAAHEQLRSQEEPGARSQQQQRRQEEDEGPLLPGRPTIPIPSCSLASALHVPRARPTSPPPFEHQTKSSDCCTLLMAIGTVIRSSAPHLYYAVKLYSGHPRGSGCRGQRQQQHLQQNQMQQL</sequence>
<accession>A0AAJ7WWY9</accession>
<evidence type="ECO:0000256" key="11">
    <source>
        <dbReference type="ARBA" id="ARBA00023136"/>
    </source>
</evidence>
<comment type="catalytic activity">
    <reaction evidence="15">
        <text>glycyl-L-cysteinyl-[protein] + cholesterol + H(+) = [protein]-C-terminal glycyl cholesterol ester + N-terminal L-cysteinyl-[protein]</text>
        <dbReference type="Rhea" id="RHEA:59504"/>
        <dbReference type="Rhea" id="RHEA-COMP:12707"/>
        <dbReference type="Rhea" id="RHEA-COMP:15369"/>
        <dbReference type="Rhea" id="RHEA-COMP:15374"/>
        <dbReference type="ChEBI" id="CHEBI:15378"/>
        <dbReference type="ChEBI" id="CHEBI:16113"/>
        <dbReference type="ChEBI" id="CHEBI:65250"/>
        <dbReference type="ChEBI" id="CHEBI:143135"/>
        <dbReference type="ChEBI" id="CHEBI:143140"/>
    </reaction>
    <physiologicalReaction direction="left-to-right" evidence="15">
        <dbReference type="Rhea" id="RHEA:59505"/>
    </physiologicalReaction>
</comment>
<dbReference type="GO" id="GO:0010468">
    <property type="term" value="P:regulation of gene expression"/>
    <property type="evidence" value="ECO:0007669"/>
    <property type="project" value="TreeGrafter"/>
</dbReference>
<dbReference type="GO" id="GO:0007224">
    <property type="term" value="P:smoothened signaling pathway"/>
    <property type="evidence" value="ECO:0007669"/>
    <property type="project" value="TreeGrafter"/>
</dbReference>
<dbReference type="GO" id="GO:0007267">
    <property type="term" value="P:cell-cell signaling"/>
    <property type="evidence" value="ECO:0007669"/>
    <property type="project" value="InterPro"/>
</dbReference>
<dbReference type="Gene3D" id="2.170.16.10">
    <property type="entry name" value="Hedgehog/Intein (Hint) domain"/>
    <property type="match status" value="1"/>
</dbReference>
<dbReference type="GO" id="GO:0000139">
    <property type="term" value="C:Golgi membrane"/>
    <property type="evidence" value="ECO:0007669"/>
    <property type="project" value="UniProtKB-SubCell"/>
</dbReference>
<feature type="region of interest" description="Disordered" evidence="17">
    <location>
        <begin position="377"/>
        <end position="399"/>
    </location>
</feature>
<dbReference type="RefSeq" id="XP_032812887.1">
    <property type="nucleotide sequence ID" value="XM_032956996.1"/>
</dbReference>
<feature type="compositionally biased region" description="Low complexity" evidence="17">
    <location>
        <begin position="379"/>
        <end position="399"/>
    </location>
</feature>
<evidence type="ECO:0000256" key="1">
    <source>
        <dbReference type="ARBA" id="ARBA00010649"/>
    </source>
</evidence>
<keyword evidence="16" id="KW-0256">Endoplasmic reticulum</keyword>
<keyword evidence="2 16" id="KW-0217">Developmental protein</keyword>
<evidence type="ECO:0000259" key="18">
    <source>
        <dbReference type="SMART" id="SM00306"/>
    </source>
</evidence>
<dbReference type="SUPFAM" id="SSF51294">
    <property type="entry name" value="Hedgehog/intein (Hint) domain"/>
    <property type="match status" value="1"/>
</dbReference>
<comment type="similarity">
    <text evidence="1 16">Belongs to the hedgehog family.</text>
</comment>
<dbReference type="SMART" id="SM00306">
    <property type="entry name" value="HintN"/>
    <property type="match status" value="1"/>
</dbReference>
<comment type="subunit">
    <text evidence="14">Multimer.</text>
</comment>
<keyword evidence="19" id="KW-1185">Reference proteome</keyword>
<evidence type="ECO:0000256" key="12">
    <source>
        <dbReference type="ARBA" id="ARBA00023139"/>
    </source>
</evidence>
<comment type="function">
    <molecule>Protein hedgehog N-product</molecule>
    <text evidence="16">The dually lipidated hedgehog protein N-product is a morphogen which is essential for a variety of patterning events during development.</text>
</comment>
<evidence type="ECO:0000313" key="19">
    <source>
        <dbReference type="Proteomes" id="UP001318040"/>
    </source>
</evidence>
<evidence type="ECO:0000256" key="5">
    <source>
        <dbReference type="ARBA" id="ARBA00022679"/>
    </source>
</evidence>
<feature type="domain" description="Hint" evidence="18">
    <location>
        <begin position="83"/>
        <end position="198"/>
    </location>
</feature>
<protein>
    <recommendedName>
        <fullName evidence="16">Hedgehog protein</fullName>
    </recommendedName>
</protein>
<dbReference type="InterPro" id="IPR009045">
    <property type="entry name" value="Zn_M74/Hedgehog-like"/>
</dbReference>
<evidence type="ECO:0000313" key="20">
    <source>
        <dbReference type="RefSeq" id="XP_032812887.1"/>
    </source>
</evidence>
<evidence type="ECO:0000256" key="2">
    <source>
        <dbReference type="ARBA" id="ARBA00022473"/>
    </source>
</evidence>
<dbReference type="InterPro" id="IPR006141">
    <property type="entry name" value="Intein_N"/>
</dbReference>
<evidence type="ECO:0000256" key="15">
    <source>
        <dbReference type="ARBA" id="ARBA00048589"/>
    </source>
</evidence>
<dbReference type="GO" id="GO:0005509">
    <property type="term" value="F:calcium ion binding"/>
    <property type="evidence" value="ECO:0007669"/>
    <property type="project" value="TreeGrafter"/>
</dbReference>
<feature type="compositionally biased region" description="Basic and acidic residues" evidence="17">
    <location>
        <begin position="279"/>
        <end position="291"/>
    </location>
</feature>
<feature type="region of interest" description="Disordered" evidence="17">
    <location>
        <begin position="278"/>
        <end position="315"/>
    </location>
</feature>
<dbReference type="Proteomes" id="UP001318040">
    <property type="component" value="Chromosome 19"/>
</dbReference>
<comment type="subcellular location">
    <molecule>Protein hedgehog N-product</molecule>
    <subcellularLocation>
        <location evidence="16">Cell membrane</location>
        <topology evidence="16">Lipid-anchor</topology>
    </subcellularLocation>
</comment>
<evidence type="ECO:0000256" key="16">
    <source>
        <dbReference type="RuleBase" id="RU280812"/>
    </source>
</evidence>
<dbReference type="InterPro" id="IPR003587">
    <property type="entry name" value="Hint_dom_N"/>
</dbReference>
<dbReference type="GO" id="GO:0016539">
    <property type="term" value="P:intein-mediated protein splicing"/>
    <property type="evidence" value="ECO:0007669"/>
    <property type="project" value="InterPro"/>
</dbReference>
<dbReference type="SUPFAM" id="SSF55166">
    <property type="entry name" value="Hedgehog/DD-peptidase"/>
    <property type="match status" value="1"/>
</dbReference>
<keyword evidence="7 16" id="KW-0732">Signal</keyword>
<evidence type="ECO:0000256" key="17">
    <source>
        <dbReference type="SAM" id="MobiDB-lite"/>
    </source>
</evidence>
<keyword evidence="11 16" id="KW-0472">Membrane</keyword>
<dbReference type="InterPro" id="IPR036844">
    <property type="entry name" value="Hint_dom_sf"/>
</dbReference>
<dbReference type="InterPro" id="IPR050387">
    <property type="entry name" value="Hedgehog_Signaling"/>
</dbReference>
<keyword evidence="16" id="KW-0333">Golgi apparatus</keyword>
<evidence type="ECO:0000256" key="13">
    <source>
        <dbReference type="ARBA" id="ARBA00023288"/>
    </source>
</evidence>
<dbReference type="CDD" id="cd00081">
    <property type="entry name" value="Hint"/>
    <property type="match status" value="1"/>
</dbReference>
<keyword evidence="8 16" id="KW-0378">Hydrolase</keyword>
<keyword evidence="4 16" id="KW-0645">Protease</keyword>
<dbReference type="InterPro" id="IPR001767">
    <property type="entry name" value="Hedgehog_Hint"/>
</dbReference>
<dbReference type="InterPro" id="IPR001657">
    <property type="entry name" value="Hedgehog"/>
</dbReference>
<dbReference type="GO" id="GO:0016540">
    <property type="term" value="P:protein autoprocessing"/>
    <property type="evidence" value="ECO:0007669"/>
    <property type="project" value="InterPro"/>
</dbReference>
<keyword evidence="3 16" id="KW-1003">Cell membrane</keyword>
<evidence type="ECO:0000256" key="9">
    <source>
        <dbReference type="ARBA" id="ARBA00022813"/>
    </source>
</evidence>
<dbReference type="GO" id="GO:0016740">
    <property type="term" value="F:transferase activity"/>
    <property type="evidence" value="ECO:0007669"/>
    <property type="project" value="UniProtKB-KW"/>
</dbReference>